<comment type="caution">
    <text evidence="1">The sequence shown here is derived from an EMBL/GenBank/DDBJ whole genome shotgun (WGS) entry which is preliminary data.</text>
</comment>
<dbReference type="InterPro" id="IPR036661">
    <property type="entry name" value="Luciferase-like_sf"/>
</dbReference>
<sequence>MRVGVHVTKFDNPDGPGGIAPELGAVAEASEAAGLSWLSVMDHYFQMEHNGGAEDAMLEAYTTLSFLAARSSTVRLSSWRVSSTS</sequence>
<evidence type="ECO:0000313" key="2">
    <source>
        <dbReference type="Proteomes" id="UP001597045"/>
    </source>
</evidence>
<evidence type="ECO:0000313" key="1">
    <source>
        <dbReference type="EMBL" id="MFD1047252.1"/>
    </source>
</evidence>
<reference evidence="2" key="1">
    <citation type="journal article" date="2019" name="Int. J. Syst. Evol. Microbiol.">
        <title>The Global Catalogue of Microorganisms (GCM) 10K type strain sequencing project: providing services to taxonomists for standard genome sequencing and annotation.</title>
        <authorList>
            <consortium name="The Broad Institute Genomics Platform"/>
            <consortium name="The Broad Institute Genome Sequencing Center for Infectious Disease"/>
            <person name="Wu L."/>
            <person name="Ma J."/>
        </authorList>
    </citation>
    <scope>NUCLEOTIDE SEQUENCE [LARGE SCALE GENOMIC DNA]</scope>
    <source>
        <strain evidence="2">JCM 31486</strain>
    </source>
</reference>
<keyword evidence="2" id="KW-1185">Reference proteome</keyword>
<evidence type="ECO:0008006" key="3">
    <source>
        <dbReference type="Google" id="ProtNLM"/>
    </source>
</evidence>
<protein>
    <recommendedName>
        <fullName evidence="3">Luciferase-like monooxygenase</fullName>
    </recommendedName>
</protein>
<dbReference type="SUPFAM" id="SSF51679">
    <property type="entry name" value="Bacterial luciferase-like"/>
    <property type="match status" value="1"/>
</dbReference>
<accession>A0ABW3M969</accession>
<name>A0ABW3M969_9PSEU</name>
<gene>
    <name evidence="1" type="ORF">ACFQ1S_17700</name>
</gene>
<dbReference type="EMBL" id="JBHTIS010000991">
    <property type="protein sequence ID" value="MFD1047252.1"/>
    <property type="molecule type" value="Genomic_DNA"/>
</dbReference>
<dbReference type="Gene3D" id="3.20.20.30">
    <property type="entry name" value="Luciferase-like domain"/>
    <property type="match status" value="1"/>
</dbReference>
<dbReference type="Proteomes" id="UP001597045">
    <property type="component" value="Unassembled WGS sequence"/>
</dbReference>
<organism evidence="1 2">
    <name type="scientific">Kibdelosporangium lantanae</name>
    <dbReference type="NCBI Taxonomy" id="1497396"/>
    <lineage>
        <taxon>Bacteria</taxon>
        <taxon>Bacillati</taxon>
        <taxon>Actinomycetota</taxon>
        <taxon>Actinomycetes</taxon>
        <taxon>Pseudonocardiales</taxon>
        <taxon>Pseudonocardiaceae</taxon>
        <taxon>Kibdelosporangium</taxon>
    </lineage>
</organism>
<proteinExistence type="predicted"/>